<organism evidence="1 2">
    <name type="scientific">Sphaerobolus stellatus (strain SS14)</name>
    <dbReference type="NCBI Taxonomy" id="990650"/>
    <lineage>
        <taxon>Eukaryota</taxon>
        <taxon>Fungi</taxon>
        <taxon>Dikarya</taxon>
        <taxon>Basidiomycota</taxon>
        <taxon>Agaricomycotina</taxon>
        <taxon>Agaricomycetes</taxon>
        <taxon>Phallomycetidae</taxon>
        <taxon>Geastrales</taxon>
        <taxon>Sphaerobolaceae</taxon>
        <taxon>Sphaerobolus</taxon>
    </lineage>
</organism>
<dbReference type="HOGENOM" id="CLU_2887286_0_0_1"/>
<name>A0A0C9UF92_SPHS4</name>
<keyword evidence="2" id="KW-1185">Reference proteome</keyword>
<proteinExistence type="predicted"/>
<dbReference type="Proteomes" id="UP000054279">
    <property type="component" value="Unassembled WGS sequence"/>
</dbReference>
<reference evidence="1 2" key="1">
    <citation type="submission" date="2014-06" db="EMBL/GenBank/DDBJ databases">
        <title>Evolutionary Origins and Diversification of the Mycorrhizal Mutualists.</title>
        <authorList>
            <consortium name="DOE Joint Genome Institute"/>
            <consortium name="Mycorrhizal Genomics Consortium"/>
            <person name="Kohler A."/>
            <person name="Kuo A."/>
            <person name="Nagy L.G."/>
            <person name="Floudas D."/>
            <person name="Copeland A."/>
            <person name="Barry K.W."/>
            <person name="Cichocki N."/>
            <person name="Veneault-Fourrey C."/>
            <person name="LaButti K."/>
            <person name="Lindquist E.A."/>
            <person name="Lipzen A."/>
            <person name="Lundell T."/>
            <person name="Morin E."/>
            <person name="Murat C."/>
            <person name="Riley R."/>
            <person name="Ohm R."/>
            <person name="Sun H."/>
            <person name="Tunlid A."/>
            <person name="Henrissat B."/>
            <person name="Grigoriev I.V."/>
            <person name="Hibbett D.S."/>
            <person name="Martin F."/>
        </authorList>
    </citation>
    <scope>NUCLEOTIDE SEQUENCE [LARGE SCALE GENOMIC DNA]</scope>
    <source>
        <strain evidence="1 2">SS14</strain>
    </source>
</reference>
<accession>A0A0C9UF92</accession>
<dbReference type="AlphaFoldDB" id="A0A0C9UF92"/>
<protein>
    <submittedName>
        <fullName evidence="1">Unplaced genomic scaffold SPHSTscaffold_501, whole genome shotgun sequence</fullName>
    </submittedName>
</protein>
<dbReference type="EMBL" id="KN837576">
    <property type="protein sequence ID" value="KIJ23855.1"/>
    <property type="molecule type" value="Genomic_DNA"/>
</dbReference>
<sequence>MSTYNTINQEVQVHFVPVCDAVKQAYDGVHLTPASPQVAPHIINSECNSNDLENRIIMGKTRE</sequence>
<evidence type="ECO:0000313" key="1">
    <source>
        <dbReference type="EMBL" id="KIJ23855.1"/>
    </source>
</evidence>
<evidence type="ECO:0000313" key="2">
    <source>
        <dbReference type="Proteomes" id="UP000054279"/>
    </source>
</evidence>
<gene>
    <name evidence="1" type="ORF">M422DRAFT_275488</name>
</gene>